<organism evidence="2 3">
    <name type="scientific">Portunus trituberculatus</name>
    <name type="common">Swimming crab</name>
    <name type="synonym">Neptunus trituberculatus</name>
    <dbReference type="NCBI Taxonomy" id="210409"/>
    <lineage>
        <taxon>Eukaryota</taxon>
        <taxon>Metazoa</taxon>
        <taxon>Ecdysozoa</taxon>
        <taxon>Arthropoda</taxon>
        <taxon>Crustacea</taxon>
        <taxon>Multicrustacea</taxon>
        <taxon>Malacostraca</taxon>
        <taxon>Eumalacostraca</taxon>
        <taxon>Eucarida</taxon>
        <taxon>Decapoda</taxon>
        <taxon>Pleocyemata</taxon>
        <taxon>Brachyura</taxon>
        <taxon>Eubrachyura</taxon>
        <taxon>Portunoidea</taxon>
        <taxon>Portunidae</taxon>
        <taxon>Portuninae</taxon>
        <taxon>Portunus</taxon>
    </lineage>
</organism>
<evidence type="ECO:0000313" key="2">
    <source>
        <dbReference type="EMBL" id="MPC89128.1"/>
    </source>
</evidence>
<gene>
    <name evidence="2" type="ORF">E2C01_084061</name>
</gene>
<evidence type="ECO:0000256" key="1">
    <source>
        <dbReference type="SAM" id="MobiDB-lite"/>
    </source>
</evidence>
<keyword evidence="3" id="KW-1185">Reference proteome</keyword>
<proteinExistence type="predicted"/>
<accession>A0A5B7J868</accession>
<dbReference type="AlphaFoldDB" id="A0A5B7J868"/>
<feature type="region of interest" description="Disordered" evidence="1">
    <location>
        <begin position="1"/>
        <end position="20"/>
    </location>
</feature>
<protein>
    <submittedName>
        <fullName evidence="2">Uncharacterized protein</fullName>
    </submittedName>
</protein>
<dbReference type="EMBL" id="VSRR010079990">
    <property type="protein sequence ID" value="MPC89128.1"/>
    <property type="molecule type" value="Genomic_DNA"/>
</dbReference>
<comment type="caution">
    <text evidence="2">The sequence shown here is derived from an EMBL/GenBank/DDBJ whole genome shotgun (WGS) entry which is preliminary data.</text>
</comment>
<feature type="region of interest" description="Disordered" evidence="1">
    <location>
        <begin position="119"/>
        <end position="148"/>
    </location>
</feature>
<name>A0A5B7J868_PORTR</name>
<reference evidence="2 3" key="1">
    <citation type="submission" date="2019-05" db="EMBL/GenBank/DDBJ databases">
        <title>Another draft genome of Portunus trituberculatus and its Hox gene families provides insights of decapod evolution.</title>
        <authorList>
            <person name="Jeong J.-H."/>
            <person name="Song I."/>
            <person name="Kim S."/>
            <person name="Choi T."/>
            <person name="Kim D."/>
            <person name="Ryu S."/>
            <person name="Kim W."/>
        </authorList>
    </citation>
    <scope>NUCLEOTIDE SEQUENCE [LARGE SCALE GENOMIC DNA]</scope>
    <source>
        <tissue evidence="2">Muscle</tissue>
    </source>
</reference>
<evidence type="ECO:0000313" key="3">
    <source>
        <dbReference type="Proteomes" id="UP000324222"/>
    </source>
</evidence>
<sequence>MSEAHGGVGTRSHARSASHGGIMLTRDAGKADIHSLIHLPTNQSTDQPRPLSLIHSPTHPPRPCLLAHAPTYHALTHLRTTPSFTHAPRHHALTHQPTDHALTHPPIIYHVLTHPLTHQPRPHPPIEHALTHPPNTSSSTHPARPPNSRWCEGVMSSVLVTFLLLVLPPRTTPTVP</sequence>
<dbReference type="Proteomes" id="UP000324222">
    <property type="component" value="Unassembled WGS sequence"/>
</dbReference>